<evidence type="ECO:0000313" key="2">
    <source>
        <dbReference type="EMBL" id="NMZ80803.1"/>
    </source>
</evidence>
<name>A0AB36CY69_9PSED</name>
<dbReference type="Proteomes" id="UP000548707">
    <property type="component" value="Unassembled WGS sequence"/>
</dbReference>
<dbReference type="RefSeq" id="WP_169857512.1">
    <property type="nucleotide sequence ID" value="NZ_JAAQXV010000005.1"/>
</dbReference>
<comment type="caution">
    <text evidence="2">The sequence shown here is derived from an EMBL/GenBank/DDBJ whole genome shotgun (WGS) entry which is preliminary data.</text>
</comment>
<protein>
    <recommendedName>
        <fullName evidence="4">Apea-like HEPN domain-containing protein</fullName>
    </recommendedName>
</protein>
<sequence>MKSEELNRFEALDQLVMELNRTHPNGSFDSSTMATERGFPDFVTSKSGRHREFSQVAKLSLLALTHAWSKEAPSLSIRVDLKELGTLLRQKVADLHADGLFSHDGAANLDLLDVEVHQILANTNTDFTHSFPAWTLGCEFENPLHLGPVTFMSRDQWLNVVDFSDRAKQSIFGGPEENEKWKEILRAALAKPKGVIQEGEEALPPLASFLYAPLSSCRSMLRVSLTGYEKSLSIKAARHISKTALDGLSLIMGGGSVFHQQTLIDERMPPVDHHTLIESSGFLWMPGFGLNQQILTLSGPQAKAMLDDERMRPMREALAHILQGLSPTPSQPHPHPLLSLRWAIALDWLAEGERESNEAIALTKIGTCLDVLTEGGKFGGILNMLTHLTGWKESKEFPVGANQRDLRSLVKDLYDHGRSKILHGNVMDRLRSFAEIRKVGAFLARIALIECALRLRHYTDTDTSKAFRDMPKPELVPESGEQTDGQNER</sequence>
<reference evidence="2 3" key="1">
    <citation type="journal article" date="2020" name="Front. Microbiol.">
        <title>Genetic Organization of the aprX-lipA2 Operon Affects the Proteolytic Potential of Pseudomonas Species in Milk.</title>
        <authorList>
            <person name="Maier C."/>
            <person name="Huptas C."/>
            <person name="von Neubeck M."/>
            <person name="Scherer S."/>
            <person name="Wenning M."/>
            <person name="Lucking G."/>
        </authorList>
    </citation>
    <scope>NUCLEOTIDE SEQUENCE [LARGE SCALE GENOMIC DNA]</scope>
    <source>
        <strain evidence="2 3">WS 5114</strain>
    </source>
</reference>
<evidence type="ECO:0000313" key="3">
    <source>
        <dbReference type="Proteomes" id="UP000548707"/>
    </source>
</evidence>
<evidence type="ECO:0000256" key="1">
    <source>
        <dbReference type="SAM" id="MobiDB-lite"/>
    </source>
</evidence>
<feature type="region of interest" description="Disordered" evidence="1">
    <location>
        <begin position="464"/>
        <end position="489"/>
    </location>
</feature>
<dbReference type="AlphaFoldDB" id="A0AB36CY69"/>
<feature type="compositionally biased region" description="Polar residues" evidence="1">
    <location>
        <begin position="480"/>
        <end position="489"/>
    </location>
</feature>
<proteinExistence type="predicted"/>
<gene>
    <name evidence="2" type="ORF">HBO26_16055</name>
</gene>
<organism evidence="2 3">
    <name type="scientific">Pseudomonas mandelii</name>
    <dbReference type="NCBI Taxonomy" id="75612"/>
    <lineage>
        <taxon>Bacteria</taxon>
        <taxon>Pseudomonadati</taxon>
        <taxon>Pseudomonadota</taxon>
        <taxon>Gammaproteobacteria</taxon>
        <taxon>Pseudomonadales</taxon>
        <taxon>Pseudomonadaceae</taxon>
        <taxon>Pseudomonas</taxon>
    </lineage>
</organism>
<accession>A0AB36CY69</accession>
<evidence type="ECO:0008006" key="4">
    <source>
        <dbReference type="Google" id="ProtNLM"/>
    </source>
</evidence>
<dbReference type="EMBL" id="JAAQXV010000005">
    <property type="protein sequence ID" value="NMZ80803.1"/>
    <property type="molecule type" value="Genomic_DNA"/>
</dbReference>